<dbReference type="SUPFAM" id="SSF49599">
    <property type="entry name" value="TRAF domain-like"/>
    <property type="match status" value="3"/>
</dbReference>
<feature type="zinc finger region" description="TRAF-type" evidence="7">
    <location>
        <begin position="189"/>
        <end position="235"/>
    </location>
</feature>
<dbReference type="AlphaFoldDB" id="A0A7G8Z9Z2"/>
<dbReference type="UniPathway" id="UPA00143"/>
<keyword evidence="5 7" id="KW-0863">Zinc-finger</keyword>
<dbReference type="GO" id="GO:0061630">
    <property type="term" value="F:ubiquitin protein ligase activity"/>
    <property type="evidence" value="ECO:0007669"/>
    <property type="project" value="TreeGrafter"/>
</dbReference>
<evidence type="ECO:0000256" key="7">
    <source>
        <dbReference type="PROSITE-ProRule" id="PRU00207"/>
    </source>
</evidence>
<dbReference type="InterPro" id="IPR001841">
    <property type="entry name" value="Znf_RING"/>
</dbReference>
<dbReference type="SMART" id="SM00184">
    <property type="entry name" value="RING"/>
    <property type="match status" value="1"/>
</dbReference>
<dbReference type="Pfam" id="PF02176">
    <property type="entry name" value="zf-TRAF"/>
    <property type="match status" value="1"/>
</dbReference>
<feature type="zinc finger region" description="TRAF-type" evidence="7">
    <location>
        <begin position="135"/>
        <end position="182"/>
    </location>
</feature>
<feature type="region of interest" description="Disordered" evidence="9">
    <location>
        <begin position="337"/>
        <end position="370"/>
    </location>
</feature>
<dbReference type="CDD" id="cd00270">
    <property type="entry name" value="MATH_TRAF_C"/>
    <property type="match status" value="1"/>
</dbReference>
<dbReference type="PANTHER" id="PTHR10131">
    <property type="entry name" value="TNF RECEPTOR ASSOCIATED FACTOR"/>
    <property type="match status" value="1"/>
</dbReference>
<dbReference type="PANTHER" id="PTHR10131:SF152">
    <property type="entry name" value="TNF RECEPTOR-ASSOCIATED FACTOR 6"/>
    <property type="match status" value="1"/>
</dbReference>
<dbReference type="InterPro" id="IPR001293">
    <property type="entry name" value="Znf_TRAF"/>
</dbReference>
<evidence type="ECO:0000256" key="5">
    <source>
        <dbReference type="ARBA" id="ARBA00022771"/>
    </source>
</evidence>
<dbReference type="GO" id="GO:0043122">
    <property type="term" value="P:regulation of canonical NF-kappaB signal transduction"/>
    <property type="evidence" value="ECO:0007669"/>
    <property type="project" value="TreeGrafter"/>
</dbReference>
<dbReference type="PROSITE" id="PS50089">
    <property type="entry name" value="ZF_RING_2"/>
    <property type="match status" value="1"/>
</dbReference>
<dbReference type="Pfam" id="PF21355">
    <property type="entry name" value="TRAF-mep_MATH"/>
    <property type="match status" value="1"/>
</dbReference>
<dbReference type="InterPro" id="IPR013083">
    <property type="entry name" value="Znf_RING/FYVE/PHD"/>
</dbReference>
<gene>
    <name evidence="13" type="primary">TRAF6</name>
</gene>
<evidence type="ECO:0000256" key="9">
    <source>
        <dbReference type="SAM" id="MobiDB-lite"/>
    </source>
</evidence>
<dbReference type="FunFam" id="3.30.40.10:FF:000179">
    <property type="entry name" value="TNF receptor-associated factor"/>
    <property type="match status" value="1"/>
</dbReference>
<keyword evidence="6 7" id="KW-0862">Zinc</keyword>
<dbReference type="Pfam" id="PF00097">
    <property type="entry name" value="zf-C3HC4"/>
    <property type="match status" value="1"/>
</dbReference>
<dbReference type="InterPro" id="IPR002083">
    <property type="entry name" value="MATH/TRAF_dom"/>
</dbReference>
<keyword evidence="3 7" id="KW-0479">Metal-binding</keyword>
<keyword evidence="4" id="KW-0677">Repeat</keyword>
<evidence type="ECO:0000259" key="10">
    <source>
        <dbReference type="PROSITE" id="PS50089"/>
    </source>
</evidence>
<evidence type="ECO:0000256" key="1">
    <source>
        <dbReference type="ARBA" id="ARBA00004496"/>
    </source>
</evidence>
<dbReference type="InterPro" id="IPR017907">
    <property type="entry name" value="Znf_RING_CS"/>
</dbReference>
<dbReference type="GO" id="GO:0031663">
    <property type="term" value="P:lipopolysaccharide-mediated signaling pathway"/>
    <property type="evidence" value="ECO:0007669"/>
    <property type="project" value="TreeGrafter"/>
</dbReference>
<dbReference type="SUPFAM" id="SSF57850">
    <property type="entry name" value="RING/U-box"/>
    <property type="match status" value="1"/>
</dbReference>
<comment type="subcellular location">
    <subcellularLocation>
        <location evidence="1">Cytoplasm</location>
    </subcellularLocation>
</comment>
<evidence type="ECO:0000259" key="11">
    <source>
        <dbReference type="PROSITE" id="PS50144"/>
    </source>
</evidence>
<dbReference type="PROSITE" id="PS50144">
    <property type="entry name" value="MATH"/>
    <property type="match status" value="1"/>
</dbReference>
<keyword evidence="2" id="KW-0963">Cytoplasm</keyword>
<dbReference type="GO" id="GO:0042981">
    <property type="term" value="P:regulation of apoptotic process"/>
    <property type="evidence" value="ECO:0007669"/>
    <property type="project" value="InterPro"/>
</dbReference>
<accession>A0A7G8Z9Z2</accession>
<dbReference type="GO" id="GO:0008270">
    <property type="term" value="F:zinc ion binding"/>
    <property type="evidence" value="ECO:0007669"/>
    <property type="project" value="UniProtKB-KW"/>
</dbReference>
<dbReference type="Gene3D" id="3.30.40.10">
    <property type="entry name" value="Zinc/RING finger domain, C3HC4 (zinc finger)"/>
    <property type="match status" value="3"/>
</dbReference>
<dbReference type="GO" id="GO:0045087">
    <property type="term" value="P:innate immune response"/>
    <property type="evidence" value="ECO:0007669"/>
    <property type="project" value="TreeGrafter"/>
</dbReference>
<dbReference type="InterPro" id="IPR049342">
    <property type="entry name" value="TRAF1-6_MATH_dom"/>
</dbReference>
<dbReference type="GO" id="GO:0005737">
    <property type="term" value="C:cytoplasm"/>
    <property type="evidence" value="ECO:0007669"/>
    <property type="project" value="UniProtKB-SubCell"/>
</dbReference>
<evidence type="ECO:0000259" key="12">
    <source>
        <dbReference type="PROSITE" id="PS50145"/>
    </source>
</evidence>
<sequence length="612" mass="68453">MAEPPCMDLSMMNPSGVYDSSSGSDGSYPFDTKVEGYDFEFEPPADSRYECAICLFVLREPRQTPCGHRFCKNCILRWIRGSHQPARCPVDNEEILESDLFPDNFARREIQNFNARCPNSKQGCDVITTVKELPAHQNECPLALVPCPNRCSNVLLRRDLEEHVKSACDRRSVQCQDCSNDFIALEFETHVQSCPKGQVKCQLCEEEVTREVLPTHEEDLCPQKIITCTFGVLGCNIKIERCMMEDHLRDSMSDHMVMLCQGLTRIFHFLNMDPLSRDMTTFPSRNLSPTEMSGAMSSMAHHLTSVEAGLSLRSSPVLQGGPGYSLSFPSHMLKTPVPASTSLDSSSKGLHGQSSQLRRSPSDPKYLMSGATSTGTLEAQVLNYASGAPSDAEGGNMSGHSLRMDSSSKSSYSTMHDEQKLVLHEQRLLELQAKVDSYKLKMRAQEQQLNEMEGRICNGEFFWKIRNYSKYQREAEKGETTALHSLPFYTSPSGGYKLCVRANLNGVDSARGSHLSLFIHFMQGEYDDVLEWPFGGRIILSVMDQNNCCELRNHVAETLAAKPNLAAFQRPTTPRNHKGFGYMEFLPLSALKNSSYIKNDTLIIKAHVLPSG</sequence>
<reference evidence="13" key="1">
    <citation type="journal article" date="2020" name="Fish Shellfish">
        <title>Toll-like signaling pathway in the transcriptome of Littorina littorea.</title>
        <authorList>
            <person name="Gorbushin A.M."/>
        </authorList>
    </citation>
    <scope>NUCLEOTIDE SEQUENCE</scope>
    <source>
        <tissue evidence="13">Kidney</tissue>
    </source>
</reference>
<dbReference type="PIRSF" id="PIRSF015614">
    <property type="entry name" value="TRAF"/>
    <property type="match status" value="1"/>
</dbReference>
<dbReference type="InterPro" id="IPR012227">
    <property type="entry name" value="TNF_rcpt-assoc_TRAF_met"/>
</dbReference>
<keyword evidence="8" id="KW-0175">Coiled coil</keyword>
<evidence type="ECO:0000256" key="8">
    <source>
        <dbReference type="SAM" id="Coils"/>
    </source>
</evidence>
<dbReference type="GO" id="GO:0016567">
    <property type="term" value="P:protein ubiquitination"/>
    <property type="evidence" value="ECO:0007669"/>
    <property type="project" value="UniProtKB-UniPathway"/>
</dbReference>
<feature type="domain" description="MATH" evidence="11">
    <location>
        <begin position="458"/>
        <end position="608"/>
    </location>
</feature>
<evidence type="ECO:0000256" key="4">
    <source>
        <dbReference type="ARBA" id="ARBA00022737"/>
    </source>
</evidence>
<keyword evidence="13" id="KW-0675">Receptor</keyword>
<dbReference type="Gene3D" id="2.60.210.10">
    <property type="entry name" value="Apoptosis, Tumor Necrosis Factor Receptor Associated Protein 2, Chain A"/>
    <property type="match status" value="1"/>
</dbReference>
<evidence type="ECO:0000256" key="2">
    <source>
        <dbReference type="ARBA" id="ARBA00022490"/>
    </source>
</evidence>
<feature type="domain" description="TRAF-type" evidence="12">
    <location>
        <begin position="189"/>
        <end position="235"/>
    </location>
</feature>
<proteinExistence type="evidence at transcript level"/>
<feature type="domain" description="RING-type" evidence="10">
    <location>
        <begin position="51"/>
        <end position="92"/>
    </location>
</feature>
<name>A0A7G8Z9Z2_LITLI</name>
<dbReference type="PROSITE" id="PS50145">
    <property type="entry name" value="ZF_TRAF"/>
    <property type="match status" value="2"/>
</dbReference>
<feature type="compositionally biased region" description="Polar residues" evidence="9">
    <location>
        <begin position="338"/>
        <end position="359"/>
    </location>
</feature>
<dbReference type="InterPro" id="IPR008974">
    <property type="entry name" value="TRAF-like"/>
</dbReference>
<evidence type="ECO:0000256" key="6">
    <source>
        <dbReference type="ARBA" id="ARBA00022833"/>
    </source>
</evidence>
<dbReference type="SMART" id="SM00061">
    <property type="entry name" value="MATH"/>
    <property type="match status" value="1"/>
</dbReference>
<evidence type="ECO:0000313" key="13">
    <source>
        <dbReference type="EMBL" id="QNL15301.1"/>
    </source>
</evidence>
<organism evidence="13">
    <name type="scientific">Littorina littorea</name>
    <name type="common">Common periwinkle</name>
    <dbReference type="NCBI Taxonomy" id="31216"/>
    <lineage>
        <taxon>Eukaryota</taxon>
        <taxon>Metazoa</taxon>
        <taxon>Spiralia</taxon>
        <taxon>Lophotrochozoa</taxon>
        <taxon>Mollusca</taxon>
        <taxon>Gastropoda</taxon>
        <taxon>Caenogastropoda</taxon>
        <taxon>Littorinimorpha</taxon>
        <taxon>Littorinoidea</taxon>
        <taxon>Littorinidae</taxon>
        <taxon>Littorina</taxon>
    </lineage>
</organism>
<dbReference type="PROSITE" id="PS00518">
    <property type="entry name" value="ZF_RING_1"/>
    <property type="match status" value="1"/>
</dbReference>
<feature type="domain" description="TRAF-type" evidence="12">
    <location>
        <begin position="135"/>
        <end position="182"/>
    </location>
</feature>
<feature type="coiled-coil region" evidence="8">
    <location>
        <begin position="421"/>
        <end position="455"/>
    </location>
</feature>
<protein>
    <submittedName>
        <fullName evidence="13">TNF receptor-associated factor 6-like protein</fullName>
    </submittedName>
</protein>
<evidence type="ECO:0000256" key="3">
    <source>
        <dbReference type="ARBA" id="ARBA00022723"/>
    </source>
</evidence>
<dbReference type="InterPro" id="IPR018957">
    <property type="entry name" value="Znf_C3HC4_RING-type"/>
</dbReference>
<feature type="region of interest" description="Disordered" evidence="9">
    <location>
        <begin position="386"/>
        <end position="411"/>
    </location>
</feature>
<dbReference type="EMBL" id="MT683570">
    <property type="protein sequence ID" value="QNL15301.1"/>
    <property type="molecule type" value="mRNA"/>
</dbReference>